<gene>
    <name evidence="1" type="ORF">OXX778_LOCUS23450</name>
</gene>
<dbReference type="EMBL" id="CAJNOC010012796">
    <property type="protein sequence ID" value="CAF1155541.1"/>
    <property type="molecule type" value="Genomic_DNA"/>
</dbReference>
<evidence type="ECO:0000313" key="1">
    <source>
        <dbReference type="EMBL" id="CAF1155541.1"/>
    </source>
</evidence>
<dbReference type="Proteomes" id="UP000663879">
    <property type="component" value="Unassembled WGS sequence"/>
</dbReference>
<proteinExistence type="predicted"/>
<dbReference type="Gene3D" id="2.40.70.10">
    <property type="entry name" value="Acid Proteases"/>
    <property type="match status" value="1"/>
</dbReference>
<comment type="caution">
    <text evidence="1">The sequence shown here is derived from an EMBL/GenBank/DDBJ whole genome shotgun (WGS) entry which is preliminary data.</text>
</comment>
<organism evidence="1 2">
    <name type="scientific">Brachionus calyciflorus</name>
    <dbReference type="NCBI Taxonomy" id="104777"/>
    <lineage>
        <taxon>Eukaryota</taxon>
        <taxon>Metazoa</taxon>
        <taxon>Spiralia</taxon>
        <taxon>Gnathifera</taxon>
        <taxon>Rotifera</taxon>
        <taxon>Eurotatoria</taxon>
        <taxon>Monogononta</taxon>
        <taxon>Pseudotrocha</taxon>
        <taxon>Ploima</taxon>
        <taxon>Brachionidae</taxon>
        <taxon>Brachionus</taxon>
    </lineage>
</organism>
<dbReference type="AlphaFoldDB" id="A0A814T3P4"/>
<evidence type="ECO:0000313" key="2">
    <source>
        <dbReference type="Proteomes" id="UP000663879"/>
    </source>
</evidence>
<accession>A0A814T3P4</accession>
<reference evidence="1" key="1">
    <citation type="submission" date="2021-02" db="EMBL/GenBank/DDBJ databases">
        <authorList>
            <person name="Nowell W R."/>
        </authorList>
    </citation>
    <scope>NUCLEOTIDE SEQUENCE</scope>
    <source>
        <strain evidence="1">Ploen Becks lab</strain>
    </source>
</reference>
<keyword evidence="2" id="KW-1185">Reference proteome</keyword>
<name>A0A814T3P4_9BILA</name>
<dbReference type="SUPFAM" id="SSF50630">
    <property type="entry name" value="Acid proteases"/>
    <property type="match status" value="1"/>
</dbReference>
<feature type="non-terminal residue" evidence="1">
    <location>
        <position position="1"/>
    </location>
</feature>
<dbReference type="InterPro" id="IPR021109">
    <property type="entry name" value="Peptidase_aspartic_dom_sf"/>
</dbReference>
<protein>
    <submittedName>
        <fullName evidence="1">Uncharacterized protein</fullName>
    </submittedName>
</protein>
<sequence>INTADGSAHSIIGVTENLSIEIDDIITEISFLVTNVTADVLLGLDWFNQSNATIDLLVQTRPVCSSYLLLLPLEFQFLPST</sequence>